<comment type="caution">
    <text evidence="2">The sequence shown here is derived from an EMBL/GenBank/DDBJ whole genome shotgun (WGS) entry which is preliminary data.</text>
</comment>
<feature type="signal peptide" evidence="1">
    <location>
        <begin position="1"/>
        <end position="25"/>
    </location>
</feature>
<dbReference type="EMBL" id="VSRR010133066">
    <property type="protein sequence ID" value="MPD02777.1"/>
    <property type="molecule type" value="Genomic_DNA"/>
</dbReference>
<keyword evidence="3" id="KW-1185">Reference proteome</keyword>
<organism evidence="2 3">
    <name type="scientific">Portunus trituberculatus</name>
    <name type="common">Swimming crab</name>
    <name type="synonym">Neptunus trituberculatus</name>
    <dbReference type="NCBI Taxonomy" id="210409"/>
    <lineage>
        <taxon>Eukaryota</taxon>
        <taxon>Metazoa</taxon>
        <taxon>Ecdysozoa</taxon>
        <taxon>Arthropoda</taxon>
        <taxon>Crustacea</taxon>
        <taxon>Multicrustacea</taxon>
        <taxon>Malacostraca</taxon>
        <taxon>Eumalacostraca</taxon>
        <taxon>Eucarida</taxon>
        <taxon>Decapoda</taxon>
        <taxon>Pleocyemata</taxon>
        <taxon>Brachyura</taxon>
        <taxon>Eubrachyura</taxon>
        <taxon>Portunoidea</taxon>
        <taxon>Portunidae</taxon>
        <taxon>Portuninae</taxon>
        <taxon>Portunus</taxon>
    </lineage>
</organism>
<evidence type="ECO:0000256" key="1">
    <source>
        <dbReference type="SAM" id="SignalP"/>
    </source>
</evidence>
<dbReference type="AlphaFoldDB" id="A0A5B7K889"/>
<dbReference type="Proteomes" id="UP000324222">
    <property type="component" value="Unassembled WGS sequence"/>
</dbReference>
<protein>
    <recommendedName>
        <fullName evidence="4">Secreted protein</fullName>
    </recommendedName>
</protein>
<name>A0A5B7K889_PORTR</name>
<evidence type="ECO:0000313" key="3">
    <source>
        <dbReference type="Proteomes" id="UP000324222"/>
    </source>
</evidence>
<keyword evidence="1" id="KW-0732">Signal</keyword>
<accession>A0A5B7K889</accession>
<gene>
    <name evidence="2" type="ORF">E2C01_098381</name>
</gene>
<reference evidence="2 3" key="1">
    <citation type="submission" date="2019-05" db="EMBL/GenBank/DDBJ databases">
        <title>Another draft genome of Portunus trituberculatus and its Hox gene families provides insights of decapod evolution.</title>
        <authorList>
            <person name="Jeong J.-H."/>
            <person name="Song I."/>
            <person name="Kim S."/>
            <person name="Choi T."/>
            <person name="Kim D."/>
            <person name="Ryu S."/>
            <person name="Kim W."/>
        </authorList>
    </citation>
    <scope>NUCLEOTIDE SEQUENCE [LARGE SCALE GENOMIC DNA]</scope>
    <source>
        <tissue evidence="2">Muscle</tissue>
    </source>
</reference>
<proteinExistence type="predicted"/>
<sequence length="88" mass="9653">MAPSWWHAAVVVASVVVVMPPVVSPCSCELRHPQQHVCDADYGECPNDTRCFTSLHPGTARLTVPGRGYGCTHCSARKDDMYDQYTVS</sequence>
<feature type="chain" id="PRO_5022959274" description="Secreted protein" evidence="1">
    <location>
        <begin position="26"/>
        <end position="88"/>
    </location>
</feature>
<evidence type="ECO:0008006" key="4">
    <source>
        <dbReference type="Google" id="ProtNLM"/>
    </source>
</evidence>
<evidence type="ECO:0000313" key="2">
    <source>
        <dbReference type="EMBL" id="MPD02777.1"/>
    </source>
</evidence>